<dbReference type="AlphaFoldDB" id="A0A1W2D071"/>
<organism evidence="1 2">
    <name type="scientific">Pedobacter africanus</name>
    <dbReference type="NCBI Taxonomy" id="151894"/>
    <lineage>
        <taxon>Bacteria</taxon>
        <taxon>Pseudomonadati</taxon>
        <taxon>Bacteroidota</taxon>
        <taxon>Sphingobacteriia</taxon>
        <taxon>Sphingobacteriales</taxon>
        <taxon>Sphingobacteriaceae</taxon>
        <taxon>Pedobacter</taxon>
    </lineage>
</organism>
<keyword evidence="2" id="KW-1185">Reference proteome</keyword>
<dbReference type="STRING" id="151894.SAMN04488524_3434"/>
<name>A0A1W2D071_9SPHI</name>
<dbReference type="EMBL" id="FWXT01000002">
    <property type="protein sequence ID" value="SMC90492.1"/>
    <property type="molecule type" value="Genomic_DNA"/>
</dbReference>
<sequence>MNHTFTYNYYVELLTLRTFITTEAYSEFKCPINWVKNLDVVITGNYIY</sequence>
<gene>
    <name evidence="1" type="ORF">SAMN04488524_3434</name>
</gene>
<proteinExistence type="predicted"/>
<evidence type="ECO:0000313" key="1">
    <source>
        <dbReference type="EMBL" id="SMC90492.1"/>
    </source>
</evidence>
<accession>A0A1W2D071</accession>
<reference evidence="2" key="1">
    <citation type="submission" date="2017-04" db="EMBL/GenBank/DDBJ databases">
        <authorList>
            <person name="Varghese N."/>
            <person name="Submissions S."/>
        </authorList>
    </citation>
    <scope>NUCLEOTIDE SEQUENCE [LARGE SCALE GENOMIC DNA]</scope>
    <source>
        <strain evidence="2">DSM 12126</strain>
    </source>
</reference>
<dbReference type="Proteomes" id="UP000192756">
    <property type="component" value="Unassembled WGS sequence"/>
</dbReference>
<evidence type="ECO:0000313" key="2">
    <source>
        <dbReference type="Proteomes" id="UP000192756"/>
    </source>
</evidence>
<protein>
    <submittedName>
        <fullName evidence="1">Uncharacterized protein</fullName>
    </submittedName>
</protein>